<gene>
    <name evidence="4" type="ORF">FSCOSCO3_A017731</name>
</gene>
<dbReference type="Proteomes" id="UP001314229">
    <property type="component" value="Unassembled WGS sequence"/>
</dbReference>
<dbReference type="PROSITE" id="PS50157">
    <property type="entry name" value="ZINC_FINGER_C2H2_2"/>
    <property type="match status" value="1"/>
</dbReference>
<evidence type="ECO:0000313" key="4">
    <source>
        <dbReference type="EMBL" id="CAK6964795.1"/>
    </source>
</evidence>
<accession>A0AAV1P0T1</accession>
<feature type="region of interest" description="Disordered" evidence="2">
    <location>
        <begin position="131"/>
        <end position="197"/>
    </location>
</feature>
<evidence type="ECO:0000259" key="3">
    <source>
        <dbReference type="PROSITE" id="PS50157"/>
    </source>
</evidence>
<dbReference type="EMBL" id="CAWUFR010000076">
    <property type="protein sequence ID" value="CAK6964795.1"/>
    <property type="molecule type" value="Genomic_DNA"/>
</dbReference>
<evidence type="ECO:0000313" key="5">
    <source>
        <dbReference type="Proteomes" id="UP001314229"/>
    </source>
</evidence>
<organism evidence="4 5">
    <name type="scientific">Scomber scombrus</name>
    <name type="common">Atlantic mackerel</name>
    <name type="synonym">Scomber vernalis</name>
    <dbReference type="NCBI Taxonomy" id="13677"/>
    <lineage>
        <taxon>Eukaryota</taxon>
        <taxon>Metazoa</taxon>
        <taxon>Chordata</taxon>
        <taxon>Craniata</taxon>
        <taxon>Vertebrata</taxon>
        <taxon>Euteleostomi</taxon>
        <taxon>Actinopterygii</taxon>
        <taxon>Neopterygii</taxon>
        <taxon>Teleostei</taxon>
        <taxon>Neoteleostei</taxon>
        <taxon>Acanthomorphata</taxon>
        <taxon>Pelagiaria</taxon>
        <taxon>Scombriformes</taxon>
        <taxon>Scombridae</taxon>
        <taxon>Scomber</taxon>
    </lineage>
</organism>
<keyword evidence="1" id="KW-0863">Zinc-finger</keyword>
<dbReference type="InterPro" id="IPR013087">
    <property type="entry name" value="Znf_C2H2_type"/>
</dbReference>
<keyword evidence="1" id="KW-0479">Metal-binding</keyword>
<keyword evidence="5" id="KW-1185">Reference proteome</keyword>
<sequence>MDATMFQLRSFVHRRLYAAAEEILGEVEKTITLALYEAEVSRSKEEMQSVRHQLGLLPKKSESSPTSKTVEHGDECEFPLLQENPGPSMPEESNFSLSAEVPGPSQTNTDLDNNNWKYCLVETDFKMSEIKQEQDEPWDDGHTQEANFPSPEVVKIEQHLPGTPGTYEMQPVSSDGSAAQSESNESDEDLVSSKEEKTEMMKRNAKMLQAQSGSVNEKSQAELPYKNFSAKGQKDRSFCHLCGKGFQYIGSLMKHIKTHDKKIDCTVCGITYQSTKDLGTHNSCGYYKRMSSQKKCHICKEKIGVASKTCQHCGAKQPYKQILEKRKKRVSLDWKERQKKNCNVNKVYDATNLLLHKWDILERHPVLLLSRRTTNGFVTEYFCPWKMDTEDAKDAFVTIKKIYESLLNVKEDDHPPRAWFWSLSVEGGFSLPLS</sequence>
<dbReference type="InterPro" id="IPR036236">
    <property type="entry name" value="Znf_C2H2_sf"/>
</dbReference>
<proteinExistence type="predicted"/>
<protein>
    <submittedName>
        <fullName evidence="4">Zinc finger and SCAN domain-containing protein 2-like</fullName>
    </submittedName>
</protein>
<evidence type="ECO:0000256" key="2">
    <source>
        <dbReference type="SAM" id="MobiDB-lite"/>
    </source>
</evidence>
<dbReference type="Gene3D" id="3.30.160.60">
    <property type="entry name" value="Classic Zinc Finger"/>
    <property type="match status" value="1"/>
</dbReference>
<evidence type="ECO:0000256" key="1">
    <source>
        <dbReference type="PROSITE-ProRule" id="PRU00042"/>
    </source>
</evidence>
<dbReference type="SUPFAM" id="SSF57667">
    <property type="entry name" value="beta-beta-alpha zinc fingers"/>
    <property type="match status" value="1"/>
</dbReference>
<keyword evidence="1" id="KW-0862">Zinc</keyword>
<dbReference type="GO" id="GO:0008270">
    <property type="term" value="F:zinc ion binding"/>
    <property type="evidence" value="ECO:0007669"/>
    <property type="project" value="UniProtKB-KW"/>
</dbReference>
<feature type="domain" description="C2H2-type" evidence="3">
    <location>
        <begin position="237"/>
        <end position="264"/>
    </location>
</feature>
<reference evidence="4 5" key="1">
    <citation type="submission" date="2024-01" db="EMBL/GenBank/DDBJ databases">
        <authorList>
            <person name="Alioto T."/>
            <person name="Alioto T."/>
            <person name="Gomez Garrido J."/>
        </authorList>
    </citation>
    <scope>NUCLEOTIDE SEQUENCE [LARGE SCALE GENOMIC DNA]</scope>
</reference>
<dbReference type="AlphaFoldDB" id="A0AAV1P0T1"/>
<comment type="caution">
    <text evidence="4">The sequence shown here is derived from an EMBL/GenBank/DDBJ whole genome shotgun (WGS) entry which is preliminary data.</text>
</comment>
<feature type="compositionally biased region" description="Basic and acidic residues" evidence="2">
    <location>
        <begin position="131"/>
        <end position="143"/>
    </location>
</feature>
<feature type="compositionally biased region" description="Polar residues" evidence="2">
    <location>
        <begin position="171"/>
        <end position="183"/>
    </location>
</feature>
<feature type="region of interest" description="Disordered" evidence="2">
    <location>
        <begin position="56"/>
        <end position="110"/>
    </location>
</feature>
<name>A0AAV1P0T1_SCOSC</name>
<dbReference type="PROSITE" id="PS00028">
    <property type="entry name" value="ZINC_FINGER_C2H2_1"/>
    <property type="match status" value="1"/>
</dbReference>